<dbReference type="Gene3D" id="1.10.10.60">
    <property type="entry name" value="Homeodomain-like"/>
    <property type="match status" value="1"/>
</dbReference>
<accession>A0A7X0FWE3</accession>
<sequence>MTAGLRELKKQQTRQAISGTATRLFLERGFEKVSPIRQLSCPAARAIPALPELVRTDERQLARNGSLGFLG</sequence>
<evidence type="ECO:0000313" key="1">
    <source>
        <dbReference type="EMBL" id="MBB6394944.1"/>
    </source>
</evidence>
<dbReference type="Proteomes" id="UP000546324">
    <property type="component" value="Unassembled WGS sequence"/>
</dbReference>
<name>A0A7X0FWE3_9ACTN</name>
<evidence type="ECO:0000313" key="2">
    <source>
        <dbReference type="Proteomes" id="UP000546324"/>
    </source>
</evidence>
<organism evidence="1 2">
    <name type="scientific">Actinomadura coerulea</name>
    <dbReference type="NCBI Taxonomy" id="46159"/>
    <lineage>
        <taxon>Bacteria</taxon>
        <taxon>Bacillati</taxon>
        <taxon>Actinomycetota</taxon>
        <taxon>Actinomycetes</taxon>
        <taxon>Streptosporangiales</taxon>
        <taxon>Thermomonosporaceae</taxon>
        <taxon>Actinomadura</taxon>
    </lineage>
</organism>
<keyword evidence="2" id="KW-1185">Reference proteome</keyword>
<protein>
    <submittedName>
        <fullName evidence="1">Uncharacterized protein</fullName>
    </submittedName>
</protein>
<dbReference type="AlphaFoldDB" id="A0A7X0FWE3"/>
<proteinExistence type="predicted"/>
<dbReference type="EMBL" id="JACHMQ010000001">
    <property type="protein sequence ID" value="MBB6394944.1"/>
    <property type="molecule type" value="Genomic_DNA"/>
</dbReference>
<gene>
    <name evidence="1" type="ORF">BKA00_001858</name>
</gene>
<reference evidence="1 2" key="1">
    <citation type="submission" date="2020-08" db="EMBL/GenBank/DDBJ databases">
        <title>Sequencing the genomes of 1000 actinobacteria strains.</title>
        <authorList>
            <person name="Klenk H.-P."/>
        </authorList>
    </citation>
    <scope>NUCLEOTIDE SEQUENCE [LARGE SCALE GENOMIC DNA]</scope>
    <source>
        <strain evidence="1 2">DSM 43675</strain>
    </source>
</reference>
<comment type="caution">
    <text evidence="1">The sequence shown here is derived from an EMBL/GenBank/DDBJ whole genome shotgun (WGS) entry which is preliminary data.</text>
</comment>